<dbReference type="Proteomes" id="UP001596103">
    <property type="component" value="Unassembled WGS sequence"/>
</dbReference>
<evidence type="ECO:0000313" key="2">
    <source>
        <dbReference type="Proteomes" id="UP001596103"/>
    </source>
</evidence>
<accession>A0ABW0JC59</accession>
<organism evidence="1 2">
    <name type="scientific">Paraburkholderia denitrificans</name>
    <dbReference type="NCBI Taxonomy" id="694025"/>
    <lineage>
        <taxon>Bacteria</taxon>
        <taxon>Pseudomonadati</taxon>
        <taxon>Pseudomonadota</taxon>
        <taxon>Betaproteobacteria</taxon>
        <taxon>Burkholderiales</taxon>
        <taxon>Burkholderiaceae</taxon>
        <taxon>Paraburkholderia</taxon>
    </lineage>
</organism>
<proteinExistence type="predicted"/>
<name>A0ABW0JC59_9BURK</name>
<sequence length="129" mass="14548">MARELGAMFRAETDIAASSLLRLVLRMGARLWYVGCVAWWRNARFPKQLRSIARTSMRLSRTYFDIYSRVSVFWHVGAAAMRVQRGCKLRNRAIPSDHNATEGQFVTAHDERIGVFGTVQGSASAAQAR</sequence>
<keyword evidence="2" id="KW-1185">Reference proteome</keyword>
<protein>
    <submittedName>
        <fullName evidence="1">Uncharacterized protein</fullName>
    </submittedName>
</protein>
<reference evidence="2" key="1">
    <citation type="journal article" date="2019" name="Int. J. Syst. Evol. Microbiol.">
        <title>The Global Catalogue of Microorganisms (GCM) 10K type strain sequencing project: providing services to taxonomists for standard genome sequencing and annotation.</title>
        <authorList>
            <consortium name="The Broad Institute Genomics Platform"/>
            <consortium name="The Broad Institute Genome Sequencing Center for Infectious Disease"/>
            <person name="Wu L."/>
            <person name="Ma J."/>
        </authorList>
    </citation>
    <scope>NUCLEOTIDE SEQUENCE [LARGE SCALE GENOMIC DNA]</scope>
    <source>
        <strain evidence="2">CCUG 56042</strain>
    </source>
</reference>
<evidence type="ECO:0000313" key="1">
    <source>
        <dbReference type="EMBL" id="MFC5430618.1"/>
    </source>
</evidence>
<dbReference type="EMBL" id="JBHSMP010000020">
    <property type="protein sequence ID" value="MFC5430618.1"/>
    <property type="molecule type" value="Genomic_DNA"/>
</dbReference>
<gene>
    <name evidence="1" type="ORF">ACFPTO_17700</name>
</gene>
<comment type="caution">
    <text evidence="1">The sequence shown here is derived from an EMBL/GenBank/DDBJ whole genome shotgun (WGS) entry which is preliminary data.</text>
</comment>
<dbReference type="RefSeq" id="WP_377713207.1">
    <property type="nucleotide sequence ID" value="NZ_JBHSMP010000020.1"/>
</dbReference>